<name>Q9UZY8_PYRAB</name>
<keyword evidence="4" id="KW-1185">Reference proteome</keyword>
<dbReference type="PANTHER" id="PTHR30535:SF34">
    <property type="entry name" value="MOLYBDATE-BINDING PROTEIN MOLA"/>
    <property type="match status" value="1"/>
</dbReference>
<gene>
    <name evidence="2" type="primary">hemv-3</name>
    <name evidence="2" type="ORF">PAB0676</name>
</gene>
<evidence type="ECO:0000313" key="3">
    <source>
        <dbReference type="EMBL" id="CCE70416.1"/>
    </source>
</evidence>
<dbReference type="InterPro" id="IPR002491">
    <property type="entry name" value="ABC_transptr_periplasmic_BD"/>
</dbReference>
<reference evidence="2" key="1">
    <citation type="submission" date="1999-07" db="EMBL/GenBank/DDBJ databases">
        <authorList>
            <person name="Genoscope"/>
        </authorList>
    </citation>
    <scope>NUCLEOTIDE SEQUENCE</scope>
    <source>
        <strain evidence="2">Orsay</strain>
    </source>
</reference>
<dbReference type="STRING" id="272844.PAB0676"/>
<keyword evidence="2" id="KW-0547">Nucleotide-binding</keyword>
<evidence type="ECO:0000313" key="2">
    <source>
        <dbReference type="EMBL" id="CAB49918.1"/>
    </source>
</evidence>
<dbReference type="SUPFAM" id="SSF53807">
    <property type="entry name" value="Helical backbone' metal receptor"/>
    <property type="match status" value="1"/>
</dbReference>
<dbReference type="CDD" id="cd01147">
    <property type="entry name" value="HemV-2"/>
    <property type="match status" value="1"/>
</dbReference>
<dbReference type="PANTHER" id="PTHR30535">
    <property type="entry name" value="VITAMIN B12-BINDING PROTEIN"/>
    <property type="match status" value="1"/>
</dbReference>
<dbReference type="EMBL" id="HE613800">
    <property type="protein sequence ID" value="CCE70416.1"/>
    <property type="molecule type" value="Genomic_DNA"/>
</dbReference>
<dbReference type="eggNOG" id="arCOG03303">
    <property type="taxonomic scope" value="Archaea"/>
</dbReference>
<evidence type="ECO:0000313" key="5">
    <source>
        <dbReference type="Proteomes" id="UP000009139"/>
    </source>
</evidence>
<dbReference type="PROSITE" id="PS51257">
    <property type="entry name" value="PROKAR_LIPOPROTEIN"/>
    <property type="match status" value="1"/>
</dbReference>
<reference evidence="2 4" key="4">
    <citation type="journal article" date="2003" name="Mol. Microbiol.">
        <title>An integrated analysis of the genome of the hyperthermophilic archaeon Pyrococcus abyssi.</title>
        <authorList>
            <person name="Cohen G."/>
            <person name="Barbe V."/>
            <person name="Flament D."/>
            <person name="Galperin M."/>
            <person name="Heilig R."/>
            <person name="Ripp R."/>
            <person name="Lecompte O."/>
            <person name="Prieur D."/>
            <person name="Poch O."/>
            <person name="Quellerou J."/>
            <person name="Thierry J.C."/>
            <person name="Van der Oost J."/>
            <person name="Weissenbach J."/>
            <person name="Zivanovic Y."/>
            <person name="Forterre P."/>
        </authorList>
    </citation>
    <scope>NUCLEOTIDE SEQUENCE [LARGE SCALE GENOMIC DNA]</scope>
    <source>
        <strain evidence="4">GE5 / Orsay</strain>
        <strain evidence="2">Orsay</strain>
    </source>
</reference>
<reference evidence="3 5" key="5">
    <citation type="journal article" date="2012" name="Curr. Microbiol.">
        <title>Re-annotation of two hyperthermophilic archaea Pyrococcus abyssi GE5 and Pyrococcus furiosus DSM 3638.</title>
        <authorList>
            <person name="Gao J."/>
            <person name="Wang J."/>
        </authorList>
    </citation>
    <scope>GENOME REANNOTATION</scope>
    <source>
        <strain evidence="3">GE5</strain>
        <strain evidence="5">GE5 / Orsay</strain>
    </source>
</reference>
<keyword evidence="2" id="KW-0067">ATP-binding</keyword>
<sequence length="366" mass="40741">MKRILALILVAFILGCIGENPSSSKGVTIKDMLGRSVEVPKEVHRIVAVGPGCLRIIVYLNASDMVVGVEDFEKRYSFGRPYIIAHPELKELPSIGPGGPGKLPNLEAIMELKPDVIFATYIDERTANDIQEKTGIPVVVLSYGELSNFTDEELFNSLKLAGKILGKEERAEEVISFIKSVEEDLRKRTEGVKEKKVYVGGIGYKGAHGIESTKADYPPFEVVHAYNVASVLGKGHKFIDKEALLKWQPEYIFIDEGGLKLILEDYKKNPDFYESLKAVKEGKVYGLLPYNFYATNIGTAMADAYFIGKVLYPDRFKDVDPVKKADEIYEFLVGKPVYKVLAEQFGGFGRIDLKNGSVKYSLPQNP</sequence>
<evidence type="ECO:0000259" key="1">
    <source>
        <dbReference type="PROSITE" id="PS50983"/>
    </source>
</evidence>
<reference evidence="2" key="2">
    <citation type="journal article" date="2000" name="J. Mol. Biol.">
        <title>Archaeal homologs of eukaryotic methylation guide small nucleolar RNAs: lessons from the Pyrococcus genomes.</title>
        <authorList>
            <person name="Gaspin C."/>
            <person name="Cavaille J."/>
            <person name="Erauso G."/>
        </authorList>
    </citation>
    <scope>NUCLEOTIDE SEQUENCE</scope>
    <source>
        <strain evidence="2">Orsay</strain>
    </source>
</reference>
<dbReference type="PROSITE" id="PS50983">
    <property type="entry name" value="FE_B12_PBP"/>
    <property type="match status" value="1"/>
</dbReference>
<dbReference type="GO" id="GO:0005524">
    <property type="term" value="F:ATP binding"/>
    <property type="evidence" value="ECO:0007669"/>
    <property type="project" value="UniProtKB-KW"/>
</dbReference>
<reference evidence="2" key="3">
    <citation type="journal article" date="2001" name="Genome Res.">
        <title>Genome evolution at the genus level: comparison of three complete genomes of hyperthermophilic archaea.</title>
        <authorList>
            <person name="Lecompte O."/>
            <person name="Ripp R."/>
            <person name="Puzos-Barbe V."/>
            <person name="Duprat S."/>
            <person name="Heilig R."/>
            <person name="Dietrich J."/>
            <person name="Thierry J.C."/>
            <person name="Poch O."/>
        </authorList>
    </citation>
    <scope>NUCLEOTIDE SEQUENCE</scope>
    <source>
        <strain evidence="2">Orsay</strain>
    </source>
</reference>
<dbReference type="Gene3D" id="3.40.50.1980">
    <property type="entry name" value="Nitrogenase molybdenum iron protein domain"/>
    <property type="match status" value="2"/>
</dbReference>
<dbReference type="EMBL" id="AJ248286">
    <property type="protein sequence ID" value="CAB49918.1"/>
    <property type="molecule type" value="Genomic_DNA"/>
</dbReference>
<feature type="domain" description="Fe/B12 periplasmic-binding" evidence="1">
    <location>
        <begin position="45"/>
        <end position="315"/>
    </location>
</feature>
<evidence type="ECO:0000313" key="4">
    <source>
        <dbReference type="Proteomes" id="UP000000810"/>
    </source>
</evidence>
<dbReference type="RefSeq" id="WP_010868127.1">
    <property type="nucleotide sequence ID" value="NC_000868.1"/>
</dbReference>
<proteinExistence type="predicted"/>
<dbReference type="Pfam" id="PF01497">
    <property type="entry name" value="Peripla_BP_2"/>
    <property type="match status" value="1"/>
</dbReference>
<dbReference type="AlphaFoldDB" id="Q9UZY8"/>
<dbReference type="Proteomes" id="UP000009139">
    <property type="component" value="Chromosome"/>
</dbReference>
<protein>
    <submittedName>
        <fullName evidence="2">HemV-3 iron (III) ABC transporter, ATP-binding protein</fullName>
    </submittedName>
    <submittedName>
        <fullName evidence="3">Iron (III) ABC transporter, atp-binding protein (Hemv-3)</fullName>
    </submittedName>
</protein>
<dbReference type="OrthoDB" id="24039at2157"/>
<dbReference type="PIR" id="A75077">
    <property type="entry name" value="A75077"/>
</dbReference>
<dbReference type="InterPro" id="IPR050902">
    <property type="entry name" value="ABC_Transporter_SBP"/>
</dbReference>
<dbReference type="PATRIC" id="fig|272844.11.peg.1062"/>
<organism evidence="2 4">
    <name type="scientific">Pyrococcus abyssi (strain GE5 / Orsay)</name>
    <dbReference type="NCBI Taxonomy" id="272844"/>
    <lineage>
        <taxon>Archaea</taxon>
        <taxon>Methanobacteriati</taxon>
        <taxon>Methanobacteriota</taxon>
        <taxon>Thermococci</taxon>
        <taxon>Thermococcales</taxon>
        <taxon>Thermococcaceae</taxon>
        <taxon>Pyrococcus</taxon>
    </lineage>
</organism>
<dbReference type="KEGG" id="pab:PAB0676"/>
<dbReference type="Proteomes" id="UP000000810">
    <property type="component" value="Chromosome"/>
</dbReference>
<dbReference type="HOGENOM" id="CLU_038034_13_1_2"/>
<accession>Q9UZY8</accession>